<proteinExistence type="predicted"/>
<gene>
    <name evidence="2" type="ORF">X474_18650</name>
</gene>
<dbReference type="PANTHER" id="PTHR33376:SF15">
    <property type="entry name" value="BLL6794 PROTEIN"/>
    <property type="match status" value="1"/>
</dbReference>
<evidence type="ECO:0000256" key="1">
    <source>
        <dbReference type="ARBA" id="ARBA00022729"/>
    </source>
</evidence>
<dbReference type="SUPFAM" id="SSF53850">
    <property type="entry name" value="Periplasmic binding protein-like II"/>
    <property type="match status" value="1"/>
</dbReference>
<dbReference type="Pfam" id="PF03480">
    <property type="entry name" value="DctP"/>
    <property type="match status" value="1"/>
</dbReference>
<dbReference type="Gene3D" id="3.40.190.170">
    <property type="entry name" value="Bacterial extracellular solute-binding protein, family 7"/>
    <property type="match status" value="1"/>
</dbReference>
<accession>A0A0D2JA73</accession>
<dbReference type="NCBIfam" id="NF037995">
    <property type="entry name" value="TRAP_S1"/>
    <property type="match status" value="1"/>
</dbReference>
<dbReference type="GO" id="GO:0055085">
    <property type="term" value="P:transmembrane transport"/>
    <property type="evidence" value="ECO:0007669"/>
    <property type="project" value="InterPro"/>
</dbReference>
<evidence type="ECO:0000313" key="3">
    <source>
        <dbReference type="Proteomes" id="UP000032233"/>
    </source>
</evidence>
<sequence>MIRRSLALTVGSLLFFTLLLGSMGMALAQDPIKLTYSCFFPPTHIQARLAKSWCREVEKRTNGKVIVEFFPGGTLTKAKQVYDGVVQGISDMGFCLFGYTRGRFPLMEVVDLPLGYPNGKVATKVVNAVYQEFKPKELSDVKVMYLHAHGPGLLHTKDKPVRKMEDLKGLKIRSHGTTAKVVKALGGTPVAMPMPELYQSLQRGVVDGALYPMEVNKGWKMAEVVGYCTENSSNSYTTTFYVIMNKDKWNELPKDAQKAIEEINREWVGKHGEAWDESDKLGYEALKSKGRKIIKLSAEELERWGKTTMPVLDEYVKAASKKGIPAQKALDFTKAALEKYKK</sequence>
<dbReference type="AlphaFoldDB" id="A0A0D2JA73"/>
<reference evidence="2 3" key="1">
    <citation type="submission" date="2013-11" db="EMBL/GenBank/DDBJ databases">
        <title>Metagenomic analysis of a methanogenic consortium involved in long chain n-alkane degradation.</title>
        <authorList>
            <person name="Davidova I.A."/>
            <person name="Callaghan A.V."/>
            <person name="Wawrik B."/>
            <person name="Pruitt S."/>
            <person name="Marks C."/>
            <person name="Duncan K.E."/>
            <person name="Suflita J.M."/>
        </authorList>
    </citation>
    <scope>NUCLEOTIDE SEQUENCE [LARGE SCALE GENOMIC DNA]</scope>
    <source>
        <strain evidence="2 3">SPR</strain>
    </source>
</reference>
<name>A0A0D2JA73_9BACT</name>
<evidence type="ECO:0000313" key="2">
    <source>
        <dbReference type="EMBL" id="KIX12626.1"/>
    </source>
</evidence>
<dbReference type="InterPro" id="IPR018389">
    <property type="entry name" value="DctP_fam"/>
</dbReference>
<dbReference type="EMBL" id="AZAC01000029">
    <property type="protein sequence ID" value="KIX12626.1"/>
    <property type="molecule type" value="Genomic_DNA"/>
</dbReference>
<dbReference type="InterPro" id="IPR038404">
    <property type="entry name" value="TRAP_DctP_sf"/>
</dbReference>
<dbReference type="InParanoid" id="A0A0D2JA73"/>
<dbReference type="PANTHER" id="PTHR33376">
    <property type="match status" value="1"/>
</dbReference>
<dbReference type="STRING" id="1429043.X474_18650"/>
<dbReference type="Proteomes" id="UP000032233">
    <property type="component" value="Unassembled WGS sequence"/>
</dbReference>
<dbReference type="PATRIC" id="fig|1429043.3.peg.3949"/>
<dbReference type="CDD" id="cd13665">
    <property type="entry name" value="PBP2_TRAP_Dctp3_4"/>
    <property type="match status" value="1"/>
</dbReference>
<keyword evidence="3" id="KW-1185">Reference proteome</keyword>
<comment type="caution">
    <text evidence="2">The sequence shown here is derived from an EMBL/GenBank/DDBJ whole genome shotgun (WGS) entry which is preliminary data.</text>
</comment>
<keyword evidence="1" id="KW-0732">Signal</keyword>
<protein>
    <submittedName>
        <fullName evidence="2">C4-dicarboxylate ABC transporter substrate-binding protein</fullName>
    </submittedName>
</protein>
<organism evidence="2 3">
    <name type="scientific">Dethiosulfatarculus sandiegensis</name>
    <dbReference type="NCBI Taxonomy" id="1429043"/>
    <lineage>
        <taxon>Bacteria</taxon>
        <taxon>Pseudomonadati</taxon>
        <taxon>Thermodesulfobacteriota</taxon>
        <taxon>Desulfarculia</taxon>
        <taxon>Desulfarculales</taxon>
        <taxon>Desulfarculaceae</taxon>
        <taxon>Dethiosulfatarculus</taxon>
    </lineage>
</organism>
<dbReference type="RefSeq" id="WP_044350520.1">
    <property type="nucleotide sequence ID" value="NZ_AZAC01000029.1"/>
</dbReference>
<dbReference type="OrthoDB" id="8912194at2"/>